<dbReference type="EMBL" id="CM056809">
    <property type="protein sequence ID" value="KAJ8649254.1"/>
    <property type="molecule type" value="Genomic_DNA"/>
</dbReference>
<accession>A0ACC2MU53</accession>
<proteinExistence type="predicted"/>
<organism evidence="1 2">
    <name type="scientific">Persea americana</name>
    <name type="common">Avocado</name>
    <dbReference type="NCBI Taxonomy" id="3435"/>
    <lineage>
        <taxon>Eukaryota</taxon>
        <taxon>Viridiplantae</taxon>
        <taxon>Streptophyta</taxon>
        <taxon>Embryophyta</taxon>
        <taxon>Tracheophyta</taxon>
        <taxon>Spermatophyta</taxon>
        <taxon>Magnoliopsida</taxon>
        <taxon>Magnoliidae</taxon>
        <taxon>Laurales</taxon>
        <taxon>Lauraceae</taxon>
        <taxon>Persea</taxon>
    </lineage>
</organism>
<name>A0ACC2MU53_PERAE</name>
<keyword evidence="2" id="KW-1185">Reference proteome</keyword>
<protein>
    <submittedName>
        <fullName evidence="1">Uncharacterized protein</fullName>
    </submittedName>
</protein>
<reference evidence="1 2" key="1">
    <citation type="journal article" date="2022" name="Hortic Res">
        <title>A haplotype resolved chromosomal level avocado genome allows analysis of novel avocado genes.</title>
        <authorList>
            <person name="Nath O."/>
            <person name="Fletcher S.J."/>
            <person name="Hayward A."/>
            <person name="Shaw L.M."/>
            <person name="Masouleh A.K."/>
            <person name="Furtado A."/>
            <person name="Henry R.J."/>
            <person name="Mitter N."/>
        </authorList>
    </citation>
    <scope>NUCLEOTIDE SEQUENCE [LARGE SCALE GENOMIC DNA]</scope>
    <source>
        <strain evidence="2">cv. Hass</strain>
    </source>
</reference>
<evidence type="ECO:0000313" key="2">
    <source>
        <dbReference type="Proteomes" id="UP001234297"/>
    </source>
</evidence>
<dbReference type="Proteomes" id="UP001234297">
    <property type="component" value="Chromosome 1"/>
</dbReference>
<evidence type="ECO:0000313" key="1">
    <source>
        <dbReference type="EMBL" id="KAJ8649254.1"/>
    </source>
</evidence>
<sequence length="82" mass="8705">MALWPTTLLPNSKLNSGAGETPVAFKMLLASTKSLSVSLPGESFSLPINSNYGRKATPERRRATSVRGKIDGVGGDQLEDSK</sequence>
<comment type="caution">
    <text evidence="1">The sequence shown here is derived from an EMBL/GenBank/DDBJ whole genome shotgun (WGS) entry which is preliminary data.</text>
</comment>
<gene>
    <name evidence="1" type="ORF">MRB53_002277</name>
</gene>